<dbReference type="Proteomes" id="UP000030321">
    <property type="component" value="Unassembled WGS sequence"/>
</dbReference>
<comment type="caution">
    <text evidence="1">The sequence shown here is derived from an EMBL/GenBank/DDBJ whole genome shotgun (WGS) entry which is preliminary data.</text>
</comment>
<dbReference type="AlphaFoldDB" id="A0A0A1W0A8"/>
<dbReference type="EMBL" id="BBPA01000070">
    <property type="protein sequence ID" value="GAL95208.1"/>
    <property type="molecule type" value="Genomic_DNA"/>
</dbReference>
<evidence type="ECO:0000313" key="1">
    <source>
        <dbReference type="EMBL" id="GAL95208.1"/>
    </source>
</evidence>
<name>A0A0A1W0A8_MICAE</name>
<proteinExistence type="predicted"/>
<reference evidence="2" key="1">
    <citation type="journal article" date="2015" name="Genome">
        <title>Whole Genome Sequence of the Non-Microcystin-Producing Microcystis aeruginosa Strain NIES-44.</title>
        <authorList>
            <person name="Okano K."/>
            <person name="Miyata N."/>
            <person name="Ozaki Y."/>
        </authorList>
    </citation>
    <scope>NUCLEOTIDE SEQUENCE [LARGE SCALE GENOMIC DNA]</scope>
    <source>
        <strain evidence="2">NIES-44</strain>
    </source>
</reference>
<protein>
    <submittedName>
        <fullName evidence="1">Uncharacterized protein</fullName>
    </submittedName>
</protein>
<organism evidence="1 2">
    <name type="scientific">Microcystis aeruginosa NIES-44</name>
    <dbReference type="NCBI Taxonomy" id="449439"/>
    <lineage>
        <taxon>Bacteria</taxon>
        <taxon>Bacillati</taxon>
        <taxon>Cyanobacteriota</taxon>
        <taxon>Cyanophyceae</taxon>
        <taxon>Oscillatoriophycideae</taxon>
        <taxon>Chroococcales</taxon>
        <taxon>Microcystaceae</taxon>
        <taxon>Microcystis</taxon>
    </lineage>
</organism>
<accession>A0A0A1W0A8</accession>
<gene>
    <name evidence="1" type="ORF">N44_04063</name>
</gene>
<dbReference type="RefSeq" id="WP_045361517.1">
    <property type="nucleotide sequence ID" value="NZ_BBPA01000070.1"/>
</dbReference>
<evidence type="ECO:0000313" key="2">
    <source>
        <dbReference type="Proteomes" id="UP000030321"/>
    </source>
</evidence>
<sequence>MLESQKPPRIYCFQADYLACQQFNPQEIPAWLSLEVNWQGYRIHTLPWVADVARVLGLLAIEDTPQGWQDYLESLGLAKIRLMDSEEFFEDKSLSGC</sequence>